<dbReference type="GO" id="GO:0003677">
    <property type="term" value="F:DNA binding"/>
    <property type="evidence" value="ECO:0007669"/>
    <property type="project" value="InterPro"/>
</dbReference>
<dbReference type="Proteomes" id="UP000220841">
    <property type="component" value="Unassembled WGS sequence"/>
</dbReference>
<gene>
    <name evidence="3" type="ORF">CN585_05555</name>
</gene>
<name>A0A2A8HJR0_9BACI</name>
<dbReference type="InterPro" id="IPR050090">
    <property type="entry name" value="Tyrosine_recombinase_XerCD"/>
</dbReference>
<dbReference type="Pfam" id="PF00589">
    <property type="entry name" value="Phage_integrase"/>
    <property type="match status" value="1"/>
</dbReference>
<evidence type="ECO:0000256" key="1">
    <source>
        <dbReference type="ARBA" id="ARBA00023172"/>
    </source>
</evidence>
<dbReference type="PANTHER" id="PTHR30349">
    <property type="entry name" value="PHAGE INTEGRASE-RELATED"/>
    <property type="match status" value="1"/>
</dbReference>
<dbReference type="InterPro" id="IPR011010">
    <property type="entry name" value="DNA_brk_join_enz"/>
</dbReference>
<dbReference type="RefSeq" id="WP_001981282.1">
    <property type="nucleotide sequence ID" value="NZ_NUBY01000015.1"/>
</dbReference>
<dbReference type="AlphaFoldDB" id="A0A2A8HJR0"/>
<dbReference type="GO" id="GO:0015074">
    <property type="term" value="P:DNA integration"/>
    <property type="evidence" value="ECO:0007669"/>
    <property type="project" value="InterPro"/>
</dbReference>
<dbReference type="CDD" id="cd01192">
    <property type="entry name" value="INT_C_like_3"/>
    <property type="match status" value="1"/>
</dbReference>
<dbReference type="PROSITE" id="PS51898">
    <property type="entry name" value="TYR_RECOMBINASE"/>
    <property type="match status" value="1"/>
</dbReference>
<accession>A0A2A8HJR0</accession>
<reference evidence="3 4" key="1">
    <citation type="submission" date="2017-09" db="EMBL/GenBank/DDBJ databases">
        <title>Large-scale bioinformatics analysis of Bacillus genomes uncovers conserved roles of natural products in bacterial physiology.</title>
        <authorList>
            <consortium name="Agbiome Team Llc"/>
            <person name="Bleich R.M."/>
            <person name="Grubbs K.J."/>
            <person name="Santa Maria K.C."/>
            <person name="Allen S.E."/>
            <person name="Farag S."/>
            <person name="Shank E.A."/>
            <person name="Bowers A."/>
        </authorList>
    </citation>
    <scope>NUCLEOTIDE SEQUENCE [LARGE SCALE GENOMIC DNA]</scope>
    <source>
        <strain evidence="3 4">AFS021349</strain>
    </source>
</reference>
<dbReference type="InterPro" id="IPR013762">
    <property type="entry name" value="Integrase-like_cat_sf"/>
</dbReference>
<dbReference type="SUPFAM" id="SSF56349">
    <property type="entry name" value="DNA breaking-rejoining enzymes"/>
    <property type="match status" value="1"/>
</dbReference>
<dbReference type="GO" id="GO:0006310">
    <property type="term" value="P:DNA recombination"/>
    <property type="evidence" value="ECO:0007669"/>
    <property type="project" value="UniProtKB-KW"/>
</dbReference>
<comment type="caution">
    <text evidence="3">The sequence shown here is derived from an EMBL/GenBank/DDBJ whole genome shotgun (WGS) entry which is preliminary data.</text>
</comment>
<dbReference type="PANTHER" id="PTHR30349:SF82">
    <property type="entry name" value="INTEGRASE_RECOMBINASE YOEC-RELATED"/>
    <property type="match status" value="1"/>
</dbReference>
<evidence type="ECO:0000313" key="4">
    <source>
        <dbReference type="Proteomes" id="UP000220841"/>
    </source>
</evidence>
<dbReference type="InterPro" id="IPR002104">
    <property type="entry name" value="Integrase_catalytic"/>
</dbReference>
<feature type="domain" description="Tyr recombinase" evidence="2">
    <location>
        <begin position="1"/>
        <end position="175"/>
    </location>
</feature>
<dbReference type="EMBL" id="NUBY01000015">
    <property type="protein sequence ID" value="PEQ09122.1"/>
    <property type="molecule type" value="Genomic_DNA"/>
</dbReference>
<organism evidence="3 4">
    <name type="scientific">Bacillus toyonensis</name>
    <dbReference type="NCBI Taxonomy" id="155322"/>
    <lineage>
        <taxon>Bacteria</taxon>
        <taxon>Bacillati</taxon>
        <taxon>Bacillota</taxon>
        <taxon>Bacilli</taxon>
        <taxon>Bacillales</taxon>
        <taxon>Bacillaceae</taxon>
        <taxon>Bacillus</taxon>
        <taxon>Bacillus cereus group</taxon>
    </lineage>
</organism>
<keyword evidence="1" id="KW-0233">DNA recombination</keyword>
<sequence>MEVVNPIRSLKDLEDMKECLLMKSYRDFLLFVMGINTGLRIGDLLKLKVGDVKDKTHIRIREQKTKKNKQFPITHIKEEIDRYVVNKNEEEWLFPSRKGDKPITKVQAYRILNNCADMVGLENIGTHSMRKTFGYHYYKKTKDVAYLMTIFNHASQEVTKRYIGITQDEIDASMQGFKL</sequence>
<evidence type="ECO:0000259" key="2">
    <source>
        <dbReference type="PROSITE" id="PS51898"/>
    </source>
</evidence>
<dbReference type="Gene3D" id="1.10.443.10">
    <property type="entry name" value="Intergrase catalytic core"/>
    <property type="match status" value="1"/>
</dbReference>
<protein>
    <submittedName>
        <fullName evidence="3">Site-specific integrase</fullName>
    </submittedName>
</protein>
<proteinExistence type="predicted"/>
<evidence type="ECO:0000313" key="3">
    <source>
        <dbReference type="EMBL" id="PEQ09122.1"/>
    </source>
</evidence>